<dbReference type="EMBL" id="FOLL01000004">
    <property type="protein sequence ID" value="SFC10387.1"/>
    <property type="molecule type" value="Genomic_DNA"/>
</dbReference>
<dbReference type="AlphaFoldDB" id="A0A1I1GEZ8"/>
<dbReference type="InterPro" id="IPR038765">
    <property type="entry name" value="Papain-like_cys_pep_sf"/>
</dbReference>
<sequence>MRNMICLLALLLVSQARGQSDYAVGHLTDVLKNRADAVVRHETINVDMQSPTRVRYAVKRAITVFNRAGEAKARLVLHYDKSTAIKRIAGRVFDANGFQTGKFSQRDFRDESAVSSVSLYEDSRRKHFLPSVTSYPFTVEYDFEVELKQNLIIPAWRPNAHSDVAVEHSEYTFVYDPAEQVRIRTANYEGAPESGMVDGRKVLSWRVNNMPARRQEPYGPDPETYVTTVRIAPVEFSYYKHKGRYTDWNELGHWMYGALLSDGRTLPAPTVQEVRSLVAEAASDKEKARILYDYLQRKTRYVSVQIGIGGFKPMPASEVDRLGYGDCKALVNYMQALLDVVDIPSYYCVVQAGNAKRDIQADFAGMEQGNHVILCIPFANDTTWLECTSQRIPFGYLGTFTDDRTVWACTPEGGRVLRTPGFNAEESTQVRQAVLTLGADGTVAGSVKTVFSAGQYDNHLEIAGTSGQEQLKLLKEAYDIDHITFSNIAYDKRLDGQPELEETFEVNLDRYAPENDGQVFLVTNVFNRRGMVPEVKNRTLPLYINRGYTDEDQLNYTLPEGYLLISGPTAMELDSPFGRYETTVRQEGNQLLVYRRLTVYGGTFASEKYEAFREFMNRIAVLDNQKSVLARR</sequence>
<evidence type="ECO:0000256" key="1">
    <source>
        <dbReference type="SAM" id="SignalP"/>
    </source>
</evidence>
<protein>
    <recommendedName>
        <fullName evidence="2">DUF3857 domain-containing protein</fullName>
    </recommendedName>
</protein>
<feature type="chain" id="PRO_5011537734" description="DUF3857 domain-containing protein" evidence="1">
    <location>
        <begin position="19"/>
        <end position="632"/>
    </location>
</feature>
<evidence type="ECO:0000259" key="2">
    <source>
        <dbReference type="Pfam" id="PF12969"/>
    </source>
</evidence>
<reference evidence="4" key="1">
    <citation type="submission" date="2016-10" db="EMBL/GenBank/DDBJ databases">
        <authorList>
            <person name="Varghese N."/>
            <person name="Submissions S."/>
        </authorList>
    </citation>
    <scope>NUCLEOTIDE SEQUENCE [LARGE SCALE GENOMIC DNA]</scope>
    <source>
        <strain evidence="4">DSM 22900</strain>
    </source>
</reference>
<name>A0A1I1GEZ8_9SPHI</name>
<organism evidence="3 4">
    <name type="scientific">Parapedobacter composti</name>
    <dbReference type="NCBI Taxonomy" id="623281"/>
    <lineage>
        <taxon>Bacteria</taxon>
        <taxon>Pseudomonadati</taxon>
        <taxon>Bacteroidota</taxon>
        <taxon>Sphingobacteriia</taxon>
        <taxon>Sphingobacteriales</taxon>
        <taxon>Sphingobacteriaceae</taxon>
        <taxon>Parapedobacter</taxon>
    </lineage>
</organism>
<dbReference type="RefSeq" id="WP_090972571.1">
    <property type="nucleotide sequence ID" value="NZ_FOLL01000004.1"/>
</dbReference>
<gene>
    <name evidence="3" type="ORF">SAMN05421747_104169</name>
</gene>
<evidence type="ECO:0000313" key="4">
    <source>
        <dbReference type="Proteomes" id="UP000199577"/>
    </source>
</evidence>
<dbReference type="Gene3D" id="2.60.40.3140">
    <property type="match status" value="1"/>
</dbReference>
<accession>A0A1I1GEZ8</accession>
<proteinExistence type="predicted"/>
<dbReference type="InterPro" id="IPR024618">
    <property type="entry name" value="DUF3857"/>
</dbReference>
<keyword evidence="1" id="KW-0732">Signal</keyword>
<dbReference type="Gene3D" id="2.60.120.1130">
    <property type="match status" value="1"/>
</dbReference>
<dbReference type="Proteomes" id="UP000199577">
    <property type="component" value="Unassembled WGS sequence"/>
</dbReference>
<evidence type="ECO:0000313" key="3">
    <source>
        <dbReference type="EMBL" id="SFC10387.1"/>
    </source>
</evidence>
<dbReference type="Pfam" id="PF12969">
    <property type="entry name" value="DUF3857"/>
    <property type="match status" value="1"/>
</dbReference>
<dbReference type="SUPFAM" id="SSF54001">
    <property type="entry name" value="Cysteine proteinases"/>
    <property type="match status" value="1"/>
</dbReference>
<feature type="domain" description="DUF3857" evidence="2">
    <location>
        <begin position="53"/>
        <end position="213"/>
    </location>
</feature>
<feature type="signal peptide" evidence="1">
    <location>
        <begin position="1"/>
        <end position="18"/>
    </location>
</feature>
<dbReference type="OrthoDB" id="8595007at2"/>
<dbReference type="Gene3D" id="3.10.620.30">
    <property type="match status" value="1"/>
</dbReference>
<dbReference type="STRING" id="623281.SAMN05421747_104169"/>
<keyword evidence="4" id="KW-1185">Reference proteome</keyword>